<evidence type="ECO:0000313" key="3">
    <source>
        <dbReference type="Proteomes" id="UP000714275"/>
    </source>
</evidence>
<gene>
    <name evidence="2" type="ORF">EV702DRAFT_1087908</name>
</gene>
<evidence type="ECO:0000256" key="1">
    <source>
        <dbReference type="SAM" id="Phobius"/>
    </source>
</evidence>
<feature type="transmembrane region" description="Helical" evidence="1">
    <location>
        <begin position="15"/>
        <end position="33"/>
    </location>
</feature>
<keyword evidence="3" id="KW-1185">Reference proteome</keyword>
<keyword evidence="1" id="KW-0472">Membrane</keyword>
<feature type="transmembrane region" description="Helical" evidence="1">
    <location>
        <begin position="119"/>
        <end position="141"/>
    </location>
</feature>
<comment type="caution">
    <text evidence="2">The sequence shown here is derived from an EMBL/GenBank/DDBJ whole genome shotgun (WGS) entry which is preliminary data.</text>
</comment>
<protein>
    <submittedName>
        <fullName evidence="2">Uncharacterized protein</fullName>
    </submittedName>
</protein>
<evidence type="ECO:0000313" key="2">
    <source>
        <dbReference type="EMBL" id="KAG1779401.1"/>
    </source>
</evidence>
<dbReference type="Proteomes" id="UP000714275">
    <property type="component" value="Unassembled WGS sequence"/>
</dbReference>
<sequence length="211" mass="23573">MEKLNKTECTIIDLIDLWILVMVLLCVECIFIIRTYALWGQMRRILYILAGSYLVILAGAFTCLALYSVAISKFGGCDLPADSQQPLIAGYILLVILEIEVLVLSVYRAFKLYRASRGVLLVLLVQHNVGYFAACLTLNSINMISAVGVATHDNAMMEVTQIVLQGLLATRMQIDLWKSASGWSESPTSEMTLMEFAERRDIRPESELVNT</sequence>
<feature type="transmembrane region" description="Helical" evidence="1">
    <location>
        <begin position="45"/>
        <end position="67"/>
    </location>
</feature>
<accession>A0A9P7D5L5</accession>
<name>A0A9P7D5L5_9AGAM</name>
<dbReference type="EMBL" id="JABBWD010000012">
    <property type="protein sequence ID" value="KAG1779401.1"/>
    <property type="molecule type" value="Genomic_DNA"/>
</dbReference>
<dbReference type="AlphaFoldDB" id="A0A9P7D5L5"/>
<dbReference type="OrthoDB" id="3037019at2759"/>
<organism evidence="2 3">
    <name type="scientific">Suillus placidus</name>
    <dbReference type="NCBI Taxonomy" id="48579"/>
    <lineage>
        <taxon>Eukaryota</taxon>
        <taxon>Fungi</taxon>
        <taxon>Dikarya</taxon>
        <taxon>Basidiomycota</taxon>
        <taxon>Agaricomycotina</taxon>
        <taxon>Agaricomycetes</taxon>
        <taxon>Agaricomycetidae</taxon>
        <taxon>Boletales</taxon>
        <taxon>Suillineae</taxon>
        <taxon>Suillaceae</taxon>
        <taxon>Suillus</taxon>
    </lineage>
</organism>
<reference evidence="2" key="1">
    <citation type="journal article" date="2020" name="New Phytol.">
        <title>Comparative genomics reveals dynamic genome evolution in host specialist ectomycorrhizal fungi.</title>
        <authorList>
            <person name="Lofgren L.A."/>
            <person name="Nguyen N.H."/>
            <person name="Vilgalys R."/>
            <person name="Ruytinx J."/>
            <person name="Liao H.L."/>
            <person name="Branco S."/>
            <person name="Kuo A."/>
            <person name="LaButti K."/>
            <person name="Lipzen A."/>
            <person name="Andreopoulos W."/>
            <person name="Pangilinan J."/>
            <person name="Riley R."/>
            <person name="Hundley H."/>
            <person name="Na H."/>
            <person name="Barry K."/>
            <person name="Grigoriev I.V."/>
            <person name="Stajich J.E."/>
            <person name="Kennedy P.G."/>
        </authorList>
    </citation>
    <scope>NUCLEOTIDE SEQUENCE</scope>
    <source>
        <strain evidence="2">DOB743</strain>
    </source>
</reference>
<keyword evidence="1" id="KW-0812">Transmembrane</keyword>
<keyword evidence="1" id="KW-1133">Transmembrane helix</keyword>
<feature type="transmembrane region" description="Helical" evidence="1">
    <location>
        <begin position="87"/>
        <end position="107"/>
    </location>
</feature>
<proteinExistence type="predicted"/>